<sequence>MDVWDNTSLNFPSLPLLVCSAPADNLNAAVPSVAEKSVIEVKLGTVKNKKDTGDATFKASNANQMCF</sequence>
<name>A0ACB8AVE2_9AGAM</name>
<accession>A0ACB8AVE2</accession>
<evidence type="ECO:0000313" key="2">
    <source>
        <dbReference type="Proteomes" id="UP000790709"/>
    </source>
</evidence>
<evidence type="ECO:0000313" key="1">
    <source>
        <dbReference type="EMBL" id="KAH7916954.1"/>
    </source>
</evidence>
<keyword evidence="2" id="KW-1185">Reference proteome</keyword>
<reference evidence="1" key="1">
    <citation type="journal article" date="2021" name="New Phytol.">
        <title>Evolutionary innovations through gain and loss of genes in the ectomycorrhizal Boletales.</title>
        <authorList>
            <person name="Wu G."/>
            <person name="Miyauchi S."/>
            <person name="Morin E."/>
            <person name="Kuo A."/>
            <person name="Drula E."/>
            <person name="Varga T."/>
            <person name="Kohler A."/>
            <person name="Feng B."/>
            <person name="Cao Y."/>
            <person name="Lipzen A."/>
            <person name="Daum C."/>
            <person name="Hundley H."/>
            <person name="Pangilinan J."/>
            <person name="Johnson J."/>
            <person name="Barry K."/>
            <person name="LaButti K."/>
            <person name="Ng V."/>
            <person name="Ahrendt S."/>
            <person name="Min B."/>
            <person name="Choi I.G."/>
            <person name="Park H."/>
            <person name="Plett J.M."/>
            <person name="Magnuson J."/>
            <person name="Spatafora J.W."/>
            <person name="Nagy L.G."/>
            <person name="Henrissat B."/>
            <person name="Grigoriev I.V."/>
            <person name="Yang Z.L."/>
            <person name="Xu J."/>
            <person name="Martin F.M."/>
        </authorList>
    </citation>
    <scope>NUCLEOTIDE SEQUENCE</scope>
    <source>
        <strain evidence="1">KUC20120723A-06</strain>
    </source>
</reference>
<dbReference type="EMBL" id="MU267415">
    <property type="protein sequence ID" value="KAH7916954.1"/>
    <property type="molecule type" value="Genomic_DNA"/>
</dbReference>
<organism evidence="1 2">
    <name type="scientific">Leucogyrophana mollusca</name>
    <dbReference type="NCBI Taxonomy" id="85980"/>
    <lineage>
        <taxon>Eukaryota</taxon>
        <taxon>Fungi</taxon>
        <taxon>Dikarya</taxon>
        <taxon>Basidiomycota</taxon>
        <taxon>Agaricomycotina</taxon>
        <taxon>Agaricomycetes</taxon>
        <taxon>Agaricomycetidae</taxon>
        <taxon>Boletales</taxon>
        <taxon>Boletales incertae sedis</taxon>
        <taxon>Leucogyrophana</taxon>
    </lineage>
</organism>
<comment type="caution">
    <text evidence="1">The sequence shown here is derived from an EMBL/GenBank/DDBJ whole genome shotgun (WGS) entry which is preliminary data.</text>
</comment>
<protein>
    <submittedName>
        <fullName evidence="1">Uncharacterized protein</fullName>
    </submittedName>
</protein>
<proteinExistence type="predicted"/>
<dbReference type="Proteomes" id="UP000790709">
    <property type="component" value="Unassembled WGS sequence"/>
</dbReference>
<gene>
    <name evidence="1" type="ORF">BV22DRAFT_1135847</name>
</gene>